<keyword evidence="1 2" id="KW-0238">DNA-binding</keyword>
<dbReference type="RefSeq" id="WP_021285045.1">
    <property type="nucleotide sequence ID" value="NZ_JAGGLL010000002.1"/>
</dbReference>
<dbReference type="PANTHER" id="PTHR43479:SF7">
    <property type="entry name" value="TETR-FAMILY TRANSCRIPTIONAL REGULATOR"/>
    <property type="match status" value="1"/>
</dbReference>
<dbReference type="Gene3D" id="1.10.357.10">
    <property type="entry name" value="Tetracycline Repressor, domain 2"/>
    <property type="match status" value="1"/>
</dbReference>
<dbReference type="InterPro" id="IPR009057">
    <property type="entry name" value="Homeodomain-like_sf"/>
</dbReference>
<dbReference type="InterPro" id="IPR050624">
    <property type="entry name" value="HTH-type_Tx_Regulator"/>
</dbReference>
<evidence type="ECO:0000259" key="3">
    <source>
        <dbReference type="PROSITE" id="PS50977"/>
    </source>
</evidence>
<keyword evidence="4" id="KW-0418">Kinase</keyword>
<dbReference type="Pfam" id="PF14278">
    <property type="entry name" value="TetR_C_8"/>
    <property type="match status" value="1"/>
</dbReference>
<dbReference type="Pfam" id="PF00440">
    <property type="entry name" value="TetR_N"/>
    <property type="match status" value="1"/>
</dbReference>
<evidence type="ECO:0000256" key="1">
    <source>
        <dbReference type="ARBA" id="ARBA00023125"/>
    </source>
</evidence>
<dbReference type="InterPro" id="IPR039532">
    <property type="entry name" value="TetR_C_Firmicutes"/>
</dbReference>
<accession>A0ABS4JYM9</accession>
<evidence type="ECO:0000313" key="5">
    <source>
        <dbReference type="Proteomes" id="UP001519308"/>
    </source>
</evidence>
<organism evidence="4 5">
    <name type="scientific">Clostridium punense</name>
    <dbReference type="NCBI Taxonomy" id="1054297"/>
    <lineage>
        <taxon>Bacteria</taxon>
        <taxon>Bacillati</taxon>
        <taxon>Bacillota</taxon>
        <taxon>Clostridia</taxon>
        <taxon>Eubacteriales</taxon>
        <taxon>Clostridiaceae</taxon>
        <taxon>Clostridium</taxon>
    </lineage>
</organism>
<reference evidence="4 5" key="1">
    <citation type="submission" date="2021-03" db="EMBL/GenBank/DDBJ databases">
        <title>Genomic Encyclopedia of Type Strains, Phase IV (KMG-IV): sequencing the most valuable type-strain genomes for metagenomic binning, comparative biology and taxonomic classification.</title>
        <authorList>
            <person name="Goeker M."/>
        </authorList>
    </citation>
    <scope>NUCLEOTIDE SEQUENCE [LARGE SCALE GENOMIC DNA]</scope>
    <source>
        <strain evidence="4 5">DSM 28650</strain>
    </source>
</reference>
<feature type="DNA-binding region" description="H-T-H motif" evidence="2">
    <location>
        <begin position="26"/>
        <end position="45"/>
    </location>
</feature>
<sequence>MAQTTKKALAASLKKLLSQKSMDKITVIDIVEDCEVNRQTFYYHFKDIYDLVEWIYTVEASKALGDKKTYDTWQQGFMNIFNYVLENKSFVKNTYHSLSREHLENYLYNETYNLLIGVIEEKAAGMNVREEDKAFIAHFYKYAFVGLVLEWIGRGMKEDPTTIIERVSIVTHGDIIKSLENFKTHNKF</sequence>
<dbReference type="Proteomes" id="UP001519308">
    <property type="component" value="Unassembled WGS sequence"/>
</dbReference>
<dbReference type="InterPro" id="IPR001647">
    <property type="entry name" value="HTH_TetR"/>
</dbReference>
<dbReference type="PROSITE" id="PS50977">
    <property type="entry name" value="HTH_TETR_2"/>
    <property type="match status" value="1"/>
</dbReference>
<gene>
    <name evidence="4" type="ORF">J2Z44_000420</name>
</gene>
<comment type="caution">
    <text evidence="4">The sequence shown here is derived from an EMBL/GenBank/DDBJ whole genome shotgun (WGS) entry which is preliminary data.</text>
</comment>
<evidence type="ECO:0000256" key="2">
    <source>
        <dbReference type="PROSITE-ProRule" id="PRU00335"/>
    </source>
</evidence>
<protein>
    <submittedName>
        <fullName evidence="4">Dihydroxyacetone kinase regulator</fullName>
    </submittedName>
</protein>
<proteinExistence type="predicted"/>
<keyword evidence="5" id="KW-1185">Reference proteome</keyword>
<dbReference type="PANTHER" id="PTHR43479">
    <property type="entry name" value="ACREF/ENVCD OPERON REPRESSOR-RELATED"/>
    <property type="match status" value="1"/>
</dbReference>
<keyword evidence="4" id="KW-0808">Transferase</keyword>
<dbReference type="GO" id="GO:0016301">
    <property type="term" value="F:kinase activity"/>
    <property type="evidence" value="ECO:0007669"/>
    <property type="project" value="UniProtKB-KW"/>
</dbReference>
<dbReference type="SUPFAM" id="SSF46689">
    <property type="entry name" value="Homeodomain-like"/>
    <property type="match status" value="1"/>
</dbReference>
<name>A0ABS4JYM9_9CLOT</name>
<feature type="domain" description="HTH tetR-type" evidence="3">
    <location>
        <begin position="3"/>
        <end position="63"/>
    </location>
</feature>
<dbReference type="EMBL" id="JAGGLL010000002">
    <property type="protein sequence ID" value="MBP2020636.1"/>
    <property type="molecule type" value="Genomic_DNA"/>
</dbReference>
<evidence type="ECO:0000313" key="4">
    <source>
        <dbReference type="EMBL" id="MBP2020636.1"/>
    </source>
</evidence>